<gene>
    <name evidence="2" type="ORF">SAMN05421788_10470</name>
</gene>
<dbReference type="AlphaFoldDB" id="A0A173M9H9"/>
<dbReference type="InterPro" id="IPR050266">
    <property type="entry name" value="AB_hydrolase_sf"/>
</dbReference>
<evidence type="ECO:0000313" key="2">
    <source>
        <dbReference type="EMBL" id="SIT14342.1"/>
    </source>
</evidence>
<keyword evidence="3" id="KW-1185">Reference proteome</keyword>
<protein>
    <submittedName>
        <fullName evidence="2">Pimeloyl-ACP methyl ester carboxylesterase</fullName>
    </submittedName>
</protein>
<organism evidence="2 3">
    <name type="scientific">Filimonas lacunae</name>
    <dbReference type="NCBI Taxonomy" id="477680"/>
    <lineage>
        <taxon>Bacteria</taxon>
        <taxon>Pseudomonadati</taxon>
        <taxon>Bacteroidota</taxon>
        <taxon>Chitinophagia</taxon>
        <taxon>Chitinophagales</taxon>
        <taxon>Chitinophagaceae</taxon>
        <taxon>Filimonas</taxon>
    </lineage>
</organism>
<dbReference type="EMBL" id="FTOR01000004">
    <property type="protein sequence ID" value="SIT14342.1"/>
    <property type="molecule type" value="Genomic_DNA"/>
</dbReference>
<dbReference type="PRINTS" id="PR00111">
    <property type="entry name" value="ABHYDROLASE"/>
</dbReference>
<dbReference type="InterPro" id="IPR000073">
    <property type="entry name" value="AB_hydrolase_1"/>
</dbReference>
<dbReference type="InterPro" id="IPR029058">
    <property type="entry name" value="AB_hydrolase_fold"/>
</dbReference>
<dbReference type="Gene3D" id="3.40.50.1820">
    <property type="entry name" value="alpha/beta hydrolase"/>
    <property type="match status" value="1"/>
</dbReference>
<evidence type="ECO:0000313" key="3">
    <source>
        <dbReference type="Proteomes" id="UP000186917"/>
    </source>
</evidence>
<feature type="domain" description="AB hydrolase-1" evidence="1">
    <location>
        <begin position="21"/>
        <end position="119"/>
    </location>
</feature>
<sequence>MTYQFSYKNHPLSYTKNGTGPVVVLLHGFGEDSTIWDEQVSYLQQHCQVIVPDIPGSGASAPLHSQPESNIEDYAAAIYALLQHEQVTSCTFLGHSMGGYITLAMAEKYPAIINGFGMVHSTAFADSDEKKANRQRGIEMMEQYGGAAFLKTTIPNLFGADYKAKNTDKINSLIEKSTAFSTLSLQQYYHAMMIRPDRTSVLKNSPVPVLFIMGTEDVAAPFNDVLKQSSLPNSSYIHVLKQVGHMGMWEATATVNSYLLHFIRAVN</sequence>
<name>A0A173M9H9_9BACT</name>
<dbReference type="OrthoDB" id="252464at2"/>
<proteinExistence type="predicted"/>
<dbReference type="STRING" id="477680.SAMN05421788_10470"/>
<reference evidence="3" key="1">
    <citation type="submission" date="2017-01" db="EMBL/GenBank/DDBJ databases">
        <authorList>
            <person name="Varghese N."/>
            <person name="Submissions S."/>
        </authorList>
    </citation>
    <scope>NUCLEOTIDE SEQUENCE [LARGE SCALE GENOMIC DNA]</scope>
    <source>
        <strain evidence="3">DSM 21054</strain>
    </source>
</reference>
<dbReference type="Pfam" id="PF00561">
    <property type="entry name" value="Abhydrolase_1"/>
    <property type="match status" value="1"/>
</dbReference>
<dbReference type="Proteomes" id="UP000186917">
    <property type="component" value="Unassembled WGS sequence"/>
</dbReference>
<dbReference type="PANTHER" id="PTHR43798">
    <property type="entry name" value="MONOACYLGLYCEROL LIPASE"/>
    <property type="match status" value="1"/>
</dbReference>
<dbReference type="KEGG" id="fln:FLA_0176"/>
<accession>A0A173M9H9</accession>
<dbReference type="SUPFAM" id="SSF53474">
    <property type="entry name" value="alpha/beta-Hydrolases"/>
    <property type="match status" value="1"/>
</dbReference>
<dbReference type="RefSeq" id="WP_076379428.1">
    <property type="nucleotide sequence ID" value="NZ_AP017422.1"/>
</dbReference>
<evidence type="ECO:0000259" key="1">
    <source>
        <dbReference type="Pfam" id="PF00561"/>
    </source>
</evidence>